<sequence length="99" mass="11411">MNSGLVFSLITCIVCLAKKPWFIINKLCHRTPQYWRVLRPTLGRLYCLNWALVSVFGFERFPGKSYHRLSLNNRCATTKAELSGDVMKNQKDSSLKQTT</sequence>
<dbReference type="EMBL" id="JAUHHV010000001">
    <property type="protein sequence ID" value="KAK1435715.1"/>
    <property type="molecule type" value="Genomic_DNA"/>
</dbReference>
<comment type="caution">
    <text evidence="1">The sequence shown here is derived from an EMBL/GenBank/DDBJ whole genome shotgun (WGS) entry which is preliminary data.</text>
</comment>
<keyword evidence="2" id="KW-1185">Reference proteome</keyword>
<dbReference type="AlphaFoldDB" id="A0AAD8LDK5"/>
<name>A0AAD8LDK5_TARER</name>
<proteinExistence type="predicted"/>
<dbReference type="Proteomes" id="UP001229421">
    <property type="component" value="Unassembled WGS sequence"/>
</dbReference>
<gene>
    <name evidence="1" type="ORF">QVD17_01482</name>
</gene>
<accession>A0AAD8LDK5</accession>
<evidence type="ECO:0000313" key="2">
    <source>
        <dbReference type="Proteomes" id="UP001229421"/>
    </source>
</evidence>
<organism evidence="1 2">
    <name type="scientific">Tagetes erecta</name>
    <name type="common">African marigold</name>
    <dbReference type="NCBI Taxonomy" id="13708"/>
    <lineage>
        <taxon>Eukaryota</taxon>
        <taxon>Viridiplantae</taxon>
        <taxon>Streptophyta</taxon>
        <taxon>Embryophyta</taxon>
        <taxon>Tracheophyta</taxon>
        <taxon>Spermatophyta</taxon>
        <taxon>Magnoliopsida</taxon>
        <taxon>eudicotyledons</taxon>
        <taxon>Gunneridae</taxon>
        <taxon>Pentapetalae</taxon>
        <taxon>asterids</taxon>
        <taxon>campanulids</taxon>
        <taxon>Asterales</taxon>
        <taxon>Asteraceae</taxon>
        <taxon>Asteroideae</taxon>
        <taxon>Heliantheae alliance</taxon>
        <taxon>Tageteae</taxon>
        <taxon>Tagetes</taxon>
    </lineage>
</organism>
<protein>
    <submittedName>
        <fullName evidence="1">Uncharacterized protein</fullName>
    </submittedName>
</protein>
<evidence type="ECO:0000313" key="1">
    <source>
        <dbReference type="EMBL" id="KAK1435715.1"/>
    </source>
</evidence>
<reference evidence="1" key="1">
    <citation type="journal article" date="2023" name="bioRxiv">
        <title>Improved chromosome-level genome assembly for marigold (Tagetes erecta).</title>
        <authorList>
            <person name="Jiang F."/>
            <person name="Yuan L."/>
            <person name="Wang S."/>
            <person name="Wang H."/>
            <person name="Xu D."/>
            <person name="Wang A."/>
            <person name="Fan W."/>
        </authorList>
    </citation>
    <scope>NUCLEOTIDE SEQUENCE</scope>
    <source>
        <strain evidence="1">WSJ</strain>
        <tissue evidence="1">Leaf</tissue>
    </source>
</reference>